<dbReference type="EMBL" id="CP007128">
    <property type="protein sequence ID" value="AHG88093.1"/>
    <property type="molecule type" value="Genomic_DNA"/>
</dbReference>
<gene>
    <name evidence="2" type="ORF">J421_0556</name>
</gene>
<name>W0RFD1_9BACT</name>
<keyword evidence="3" id="KW-1185">Reference proteome</keyword>
<evidence type="ECO:0000313" key="3">
    <source>
        <dbReference type="Proteomes" id="UP000019151"/>
    </source>
</evidence>
<dbReference type="HOGENOM" id="CLU_2342727_0_0_0"/>
<protein>
    <submittedName>
        <fullName evidence="2">Uncharacterized protein</fullName>
    </submittedName>
</protein>
<organism evidence="2 3">
    <name type="scientific">Gemmatirosa kalamazoonensis</name>
    <dbReference type="NCBI Taxonomy" id="861299"/>
    <lineage>
        <taxon>Bacteria</taxon>
        <taxon>Pseudomonadati</taxon>
        <taxon>Gemmatimonadota</taxon>
        <taxon>Gemmatimonadia</taxon>
        <taxon>Gemmatimonadales</taxon>
        <taxon>Gemmatimonadaceae</taxon>
        <taxon>Gemmatirosa</taxon>
    </lineage>
</organism>
<accession>W0RFD1</accession>
<sequence>MRVGSDLTRADMPSDIPLTDGLAPDDASGLTDDELRALLARAKAAGDEPLRRLVASFVTLRRLTAEALTLVETQYGAAAVARVPALSHLKRLVRRER</sequence>
<proteinExistence type="predicted"/>
<dbReference type="AlphaFoldDB" id="W0RFD1"/>
<evidence type="ECO:0000313" key="2">
    <source>
        <dbReference type="EMBL" id="AHG88093.1"/>
    </source>
</evidence>
<reference evidence="2 3" key="1">
    <citation type="journal article" date="2014" name="Genome Announc.">
        <title>Genome Sequence and Methylome of Soil Bacterium Gemmatirosa kalamazoonensis KBS708T, a Member of the Rarely Cultivated Gemmatimonadetes Phylum.</title>
        <authorList>
            <person name="Debruyn J.M."/>
            <person name="Radosevich M."/>
            <person name="Wommack K.E."/>
            <person name="Polson S.W."/>
            <person name="Hauser L.J."/>
            <person name="Fawaz M.N."/>
            <person name="Korlach J."/>
            <person name="Tsai Y.C."/>
        </authorList>
    </citation>
    <scope>NUCLEOTIDE SEQUENCE [LARGE SCALE GENOMIC DNA]</scope>
    <source>
        <strain evidence="2 3">KBS708</strain>
    </source>
</reference>
<dbReference type="STRING" id="861299.J421_0556"/>
<evidence type="ECO:0000256" key="1">
    <source>
        <dbReference type="SAM" id="MobiDB-lite"/>
    </source>
</evidence>
<dbReference type="KEGG" id="gba:J421_0556"/>
<feature type="region of interest" description="Disordered" evidence="1">
    <location>
        <begin position="1"/>
        <end position="27"/>
    </location>
</feature>
<dbReference type="InParanoid" id="W0RFD1"/>
<dbReference type="Proteomes" id="UP000019151">
    <property type="component" value="Chromosome"/>
</dbReference>